<keyword evidence="1" id="KW-0328">Glycosyltransferase</keyword>
<dbReference type="SUPFAM" id="SSF53756">
    <property type="entry name" value="UDP-Glycosyltransferase/glycogen phosphorylase"/>
    <property type="match status" value="1"/>
</dbReference>
<dbReference type="InterPro" id="IPR010610">
    <property type="entry name" value="EryCIII-like_C"/>
</dbReference>
<sequence>MDVVLATLDAGGNVPPMLGIGAELVRRGHDVRVLGHPQQRDTFEAAGLEFHAYEHATPWDPIAPKSTLAGLRGFIHQFTERGKGEDLVTLARDASVVVVDCMLLGALDAATSAGLPHVAMVHTFHAYFDGPWRHGPVGIAARLKGLSPRRVWSESDAVVVCSDPSLDPAGGGSWPETFLWTGPVQPRTQPASDRSHPRVLLSLSTTSFPGQREAMQRILDGLADSPIELIVTTGPAIDPAGLTVPSNATVHDFLPHDEVMPGCSAVIGHGGHSTTMRALAHDLPLVIVPMHPMLDQPMVGKAVESAGAGVSIKKSSTAAAFRTAVETVLDDSHREAAATIGARIRAVDGAVVAVDRILGVARKP</sequence>
<comment type="caution">
    <text evidence="5">The sequence shown here is derived from an EMBL/GenBank/DDBJ whole genome shotgun (WGS) entry which is preliminary data.</text>
</comment>
<dbReference type="OrthoDB" id="6620093at2"/>
<evidence type="ECO:0000256" key="2">
    <source>
        <dbReference type="ARBA" id="ARBA00022679"/>
    </source>
</evidence>
<evidence type="ECO:0000259" key="4">
    <source>
        <dbReference type="Pfam" id="PF13579"/>
    </source>
</evidence>
<evidence type="ECO:0000313" key="6">
    <source>
        <dbReference type="Proteomes" id="UP000380867"/>
    </source>
</evidence>
<dbReference type="RefSeq" id="WP_149689597.1">
    <property type="nucleotide sequence ID" value="NZ_SDPQ02000002.1"/>
</dbReference>
<gene>
    <name evidence="5" type="ORF">ESP70_012645</name>
</gene>
<accession>A0A5M4FFM0</accession>
<feature type="domain" description="Glycosyltransferase subfamily 4-like N-terminal" evidence="4">
    <location>
        <begin position="18"/>
        <end position="164"/>
    </location>
</feature>
<dbReference type="Proteomes" id="UP000380867">
    <property type="component" value="Unassembled WGS sequence"/>
</dbReference>
<organism evidence="5 6">
    <name type="scientific">Aeromicrobium ginsengisoli</name>
    <dbReference type="NCBI Taxonomy" id="363867"/>
    <lineage>
        <taxon>Bacteria</taxon>
        <taxon>Bacillati</taxon>
        <taxon>Actinomycetota</taxon>
        <taxon>Actinomycetes</taxon>
        <taxon>Propionibacteriales</taxon>
        <taxon>Nocardioidaceae</taxon>
        <taxon>Aeromicrobium</taxon>
    </lineage>
</organism>
<reference evidence="5" key="1">
    <citation type="submission" date="2019-09" db="EMBL/GenBank/DDBJ databases">
        <authorList>
            <person name="Li J."/>
        </authorList>
    </citation>
    <scope>NUCLEOTIDE SEQUENCE [LARGE SCALE GENOMIC DNA]</scope>
    <source>
        <strain evidence="5">JCM 14732</strain>
    </source>
</reference>
<name>A0A5M4FFM0_9ACTN</name>
<keyword evidence="2" id="KW-0808">Transferase</keyword>
<evidence type="ECO:0000259" key="3">
    <source>
        <dbReference type="Pfam" id="PF06722"/>
    </source>
</evidence>
<dbReference type="PANTHER" id="PTHR48050:SF13">
    <property type="entry name" value="STEROL 3-BETA-GLUCOSYLTRANSFERASE UGT80A2"/>
    <property type="match status" value="1"/>
</dbReference>
<dbReference type="GO" id="GO:0008194">
    <property type="term" value="F:UDP-glycosyltransferase activity"/>
    <property type="evidence" value="ECO:0007669"/>
    <property type="project" value="InterPro"/>
</dbReference>
<keyword evidence="6" id="KW-1185">Reference proteome</keyword>
<dbReference type="InterPro" id="IPR050426">
    <property type="entry name" value="Glycosyltransferase_28"/>
</dbReference>
<dbReference type="GO" id="GO:0016758">
    <property type="term" value="F:hexosyltransferase activity"/>
    <property type="evidence" value="ECO:0007669"/>
    <property type="project" value="UniProtKB-ARBA"/>
</dbReference>
<evidence type="ECO:0000313" key="5">
    <source>
        <dbReference type="EMBL" id="KAA1398167.1"/>
    </source>
</evidence>
<feature type="domain" description="Erythromycin biosynthesis protein CIII-like C-terminal" evidence="3">
    <location>
        <begin position="217"/>
        <end position="340"/>
    </location>
</feature>
<dbReference type="EMBL" id="SDPQ02000002">
    <property type="protein sequence ID" value="KAA1398167.1"/>
    <property type="molecule type" value="Genomic_DNA"/>
</dbReference>
<dbReference type="Gene3D" id="3.40.50.2000">
    <property type="entry name" value="Glycogen Phosphorylase B"/>
    <property type="match status" value="2"/>
</dbReference>
<protein>
    <submittedName>
        <fullName evidence="5">Glycosyltransferase family 1 protein</fullName>
    </submittedName>
</protein>
<dbReference type="CDD" id="cd03784">
    <property type="entry name" value="GT1_Gtf-like"/>
    <property type="match status" value="1"/>
</dbReference>
<dbReference type="PANTHER" id="PTHR48050">
    <property type="entry name" value="STEROL 3-BETA-GLUCOSYLTRANSFERASE"/>
    <property type="match status" value="1"/>
</dbReference>
<evidence type="ECO:0000256" key="1">
    <source>
        <dbReference type="ARBA" id="ARBA00022676"/>
    </source>
</evidence>
<dbReference type="InterPro" id="IPR002213">
    <property type="entry name" value="UDP_glucos_trans"/>
</dbReference>
<dbReference type="GO" id="GO:0017000">
    <property type="term" value="P:antibiotic biosynthetic process"/>
    <property type="evidence" value="ECO:0007669"/>
    <property type="project" value="UniProtKB-ARBA"/>
</dbReference>
<dbReference type="AlphaFoldDB" id="A0A5M4FFM0"/>
<dbReference type="Pfam" id="PF13579">
    <property type="entry name" value="Glyco_trans_4_4"/>
    <property type="match status" value="1"/>
</dbReference>
<dbReference type="InterPro" id="IPR028098">
    <property type="entry name" value="Glyco_trans_4-like_N"/>
</dbReference>
<dbReference type="Pfam" id="PF06722">
    <property type="entry name" value="EryCIII-like_C"/>
    <property type="match status" value="1"/>
</dbReference>
<proteinExistence type="predicted"/>